<dbReference type="InterPro" id="IPR017763">
    <property type="entry name" value="Cysteine_desulfurase_CsdE"/>
</dbReference>
<dbReference type="EMBL" id="PDDX01000001">
    <property type="protein sequence ID" value="PHI32090.1"/>
    <property type="molecule type" value="Genomic_DNA"/>
</dbReference>
<reference evidence="6" key="1">
    <citation type="submission" date="2017-09" db="EMBL/GenBank/DDBJ databases">
        <title>FDA dAtabase for Regulatory Grade micrObial Sequences (FDA-ARGOS): Supporting development and validation of Infectious Disease Dx tests.</title>
        <authorList>
            <person name="Minogue T."/>
            <person name="Wolcott M."/>
            <person name="Wasieloski L."/>
            <person name="Aguilar W."/>
            <person name="Moore D."/>
            <person name="Tallon L."/>
            <person name="Sadzewicz L."/>
            <person name="Ott S."/>
            <person name="Zhao X."/>
            <person name="Nagaraj S."/>
            <person name="Vavikolanu K."/>
            <person name="Aluvathingal J."/>
            <person name="Nadendla S."/>
            <person name="Sichtig H."/>
        </authorList>
    </citation>
    <scope>NUCLEOTIDE SEQUENCE [LARGE SCALE GENOMIC DNA]</scope>
    <source>
        <strain evidence="6">FDAARGOS_387</strain>
    </source>
</reference>
<dbReference type="EMBL" id="CAADJA010000002">
    <property type="protein sequence ID" value="VFS53438.1"/>
    <property type="molecule type" value="Genomic_DNA"/>
</dbReference>
<dbReference type="STRING" id="1111728.GCA_000427805_01313"/>
<dbReference type="InterPro" id="IPR003808">
    <property type="entry name" value="Fe-S_metab-assoc_dom"/>
</dbReference>
<accession>A0A2C6C6W9</accession>
<dbReference type="Proteomes" id="UP000224974">
    <property type="component" value="Unassembled WGS sequence"/>
</dbReference>
<dbReference type="AlphaFoldDB" id="A0A2C6C6W9"/>
<organism evidence="4 6">
    <name type="scientific">Budvicia aquatica</name>
    <dbReference type="NCBI Taxonomy" id="82979"/>
    <lineage>
        <taxon>Bacteria</taxon>
        <taxon>Pseudomonadati</taxon>
        <taxon>Pseudomonadota</taxon>
        <taxon>Gammaproteobacteria</taxon>
        <taxon>Enterobacterales</taxon>
        <taxon>Budviciaceae</taxon>
        <taxon>Budvicia</taxon>
    </lineage>
</organism>
<comment type="similarity">
    <text evidence="1">Belongs to the SufE family.</text>
</comment>
<evidence type="ECO:0000313" key="4">
    <source>
        <dbReference type="EMBL" id="PHI32090.1"/>
    </source>
</evidence>
<keyword evidence="6" id="KW-1185">Reference proteome</keyword>
<sequence length="146" mass="16495">MQILAPHPFGSDINTDQLVEMFSHKTLWEDRYRQLIQLAKQLPALPEELKQQQLELRGCENRVWLGYQLMDNGTLHFYGDSEGRIVKGILAILLTQIEGKTPVEVIALDPLKLFEQLGIHQQLSASRSQGLESLVSAIKKAAESCQ</sequence>
<dbReference type="RefSeq" id="WP_036015669.1">
    <property type="nucleotide sequence ID" value="NZ_CAADJA010000002.1"/>
</dbReference>
<dbReference type="OrthoDB" id="9799320at2"/>
<dbReference type="PANTHER" id="PTHR43597:SF5">
    <property type="entry name" value="SUFE-LIKE PROTEIN 2, CHLOROPLASTIC"/>
    <property type="match status" value="1"/>
</dbReference>
<evidence type="ECO:0000259" key="3">
    <source>
        <dbReference type="Pfam" id="PF02657"/>
    </source>
</evidence>
<evidence type="ECO:0000313" key="6">
    <source>
        <dbReference type="Proteomes" id="UP000224974"/>
    </source>
</evidence>
<reference evidence="4" key="2">
    <citation type="submission" date="2017-09" db="EMBL/GenBank/DDBJ databases">
        <title>FDA dAtabase for Regulatory Grade micrObial Sequences (FDA-ARGOS): Supporting development and validation of Infectious Disease Dx tests.</title>
        <authorList>
            <person name="Minogue T."/>
            <person name="Wolcott M."/>
            <person name="Wasieloski L."/>
            <person name="Aguilar W."/>
            <person name="Moore D."/>
            <person name="Tallon L.J."/>
            <person name="Sadzewicz L."/>
            <person name="Ott S."/>
            <person name="Zhao X."/>
            <person name="Nagaraj S."/>
            <person name="Vavikolanu K."/>
            <person name="Aluvathingal J."/>
            <person name="Nadendla S."/>
            <person name="Sichtig H."/>
        </authorList>
    </citation>
    <scope>NUCLEOTIDE SEQUENCE</scope>
    <source>
        <strain evidence="4">FDAARGOS_387</strain>
    </source>
</reference>
<gene>
    <name evidence="4" type="primary">csdE</name>
    <name evidence="5" type="synonym">ygdK</name>
    <name evidence="4" type="ORF">CRN84_23595</name>
    <name evidence="5" type="ORF">NCTC12282_06495</name>
</gene>
<dbReference type="Proteomes" id="UP000373449">
    <property type="component" value="Unassembled WGS sequence"/>
</dbReference>
<evidence type="ECO:0000256" key="1">
    <source>
        <dbReference type="ARBA" id="ARBA00010282"/>
    </source>
</evidence>
<protein>
    <submittedName>
        <fullName evidence="4">Cysteine desulfurase sulfur acceptor subunit CsdE</fullName>
    </submittedName>
</protein>
<evidence type="ECO:0000313" key="5">
    <source>
        <dbReference type="EMBL" id="VFS53438.1"/>
    </source>
</evidence>
<dbReference type="NCBIfam" id="TIGR03391">
    <property type="entry name" value="FeS_syn_CsdE"/>
    <property type="match status" value="1"/>
</dbReference>
<dbReference type="Pfam" id="PF02657">
    <property type="entry name" value="SufE"/>
    <property type="match status" value="1"/>
</dbReference>
<dbReference type="Gene3D" id="3.90.1010.10">
    <property type="match status" value="1"/>
</dbReference>
<evidence type="ECO:0000256" key="2">
    <source>
        <dbReference type="PIRSR" id="PIRSR617763-1"/>
    </source>
</evidence>
<evidence type="ECO:0000313" key="7">
    <source>
        <dbReference type="Proteomes" id="UP000373449"/>
    </source>
</evidence>
<feature type="active site" description="Cysteine persulfide intermediate" evidence="2">
    <location>
        <position position="59"/>
    </location>
</feature>
<reference evidence="5 7" key="3">
    <citation type="submission" date="2019-03" db="EMBL/GenBank/DDBJ databases">
        <authorList>
            <consortium name="Pathogen Informatics"/>
        </authorList>
    </citation>
    <scope>NUCLEOTIDE SEQUENCE [LARGE SCALE GENOMIC DNA]</scope>
    <source>
        <strain evidence="5 7">NCTC12282</strain>
    </source>
</reference>
<proteinExistence type="inferred from homology"/>
<name>A0A2C6C6W9_9GAMM</name>
<feature type="domain" description="Fe-S metabolism associated" evidence="3">
    <location>
        <begin position="20"/>
        <end position="140"/>
    </location>
</feature>
<dbReference type="SUPFAM" id="SSF82649">
    <property type="entry name" value="SufE/NifU"/>
    <property type="match status" value="1"/>
</dbReference>
<dbReference type="PANTHER" id="PTHR43597">
    <property type="entry name" value="SULFUR ACCEPTOR PROTEIN CSDE"/>
    <property type="match status" value="1"/>
</dbReference>